<dbReference type="PANTHER" id="PTHR11662:SF285">
    <property type="entry name" value="HEXURONATE TRANSPORTER"/>
    <property type="match status" value="1"/>
</dbReference>
<dbReference type="CDD" id="cd17319">
    <property type="entry name" value="MFS_ExuT_GudP_like"/>
    <property type="match status" value="1"/>
</dbReference>
<comment type="caution">
    <text evidence="7">The sequence shown here is derived from an EMBL/GenBank/DDBJ whole genome shotgun (WGS) entry which is preliminary data.</text>
</comment>
<feature type="transmembrane region" description="Helical" evidence="5">
    <location>
        <begin position="55"/>
        <end position="72"/>
    </location>
</feature>
<keyword evidence="2 5" id="KW-0812">Transmembrane</keyword>
<dbReference type="InterPro" id="IPR011701">
    <property type="entry name" value="MFS"/>
</dbReference>
<dbReference type="Proteomes" id="UP000753802">
    <property type="component" value="Unassembled WGS sequence"/>
</dbReference>
<keyword evidence="3 5" id="KW-1133">Transmembrane helix</keyword>
<evidence type="ECO:0000256" key="1">
    <source>
        <dbReference type="ARBA" id="ARBA00004141"/>
    </source>
</evidence>
<feature type="transmembrane region" description="Helical" evidence="5">
    <location>
        <begin position="273"/>
        <end position="296"/>
    </location>
</feature>
<proteinExistence type="predicted"/>
<evidence type="ECO:0000313" key="7">
    <source>
        <dbReference type="EMBL" id="NCI51612.1"/>
    </source>
</evidence>
<feature type="transmembrane region" description="Helical" evidence="5">
    <location>
        <begin position="164"/>
        <end position="187"/>
    </location>
</feature>
<feature type="transmembrane region" description="Helical" evidence="5">
    <location>
        <begin position="365"/>
        <end position="385"/>
    </location>
</feature>
<evidence type="ECO:0000256" key="4">
    <source>
        <dbReference type="ARBA" id="ARBA00023136"/>
    </source>
</evidence>
<dbReference type="Pfam" id="PF07690">
    <property type="entry name" value="MFS_1"/>
    <property type="match status" value="1"/>
</dbReference>
<dbReference type="InterPro" id="IPR020846">
    <property type="entry name" value="MFS_dom"/>
</dbReference>
<feature type="transmembrane region" description="Helical" evidence="5">
    <location>
        <begin position="308"/>
        <end position="326"/>
    </location>
</feature>
<protein>
    <submittedName>
        <fullName evidence="7">MFS transporter</fullName>
    </submittedName>
</protein>
<evidence type="ECO:0000259" key="6">
    <source>
        <dbReference type="PROSITE" id="PS50850"/>
    </source>
</evidence>
<dbReference type="EMBL" id="JAACJS010000015">
    <property type="protein sequence ID" value="NCI51612.1"/>
    <property type="molecule type" value="Genomic_DNA"/>
</dbReference>
<sequence>MTTAEKIGKYRWRICGLLFFATTINYIDRSVISFLKTTFTTTYGWTDGDYADVEITFKIFYAIGLLGAGGVIDKLGTKIGYAVATGLWSIAGVATGFVNTVVGFKIVRGALGLAEAGNFPAANKTVSEWFPKKERAFAFGILNSGANVGAIVTPVVVPFMLHRWGWQSAFIVTGLLGFIWLIFWFMLYEIPRKHKKLGAAELAYIESDKDETPIADDTSPKLSWGKLLTYRQTWAFSIGKFLTDPIWWFYIFWLPDFFGSKYHISTADAAPFVAVVFVISTFGSVFGGWLPMYYINKKGWTVPKARRTAMLIYAFCVTPILFALVLGSIDKWLAVLVIGIAASAHQAWSANIFTTVSDMFPKKSTASVTGIGGMFGSIGGIFLTWLVQKNIFLHYRAINQIETAYYIMFGVCAGSYLVAWLIMKALVGKGNKVIV</sequence>
<feature type="transmembrane region" description="Helical" evidence="5">
    <location>
        <begin position="405"/>
        <end position="423"/>
    </location>
</feature>
<dbReference type="PANTHER" id="PTHR11662">
    <property type="entry name" value="SOLUTE CARRIER FAMILY 17"/>
    <property type="match status" value="1"/>
</dbReference>
<feature type="domain" description="Major facilitator superfamily (MFS) profile" evidence="6">
    <location>
        <begin position="14"/>
        <end position="427"/>
    </location>
</feature>
<keyword evidence="4 5" id="KW-0472">Membrane</keyword>
<dbReference type="PROSITE" id="PS50850">
    <property type="entry name" value="MFS"/>
    <property type="match status" value="1"/>
</dbReference>
<organism evidence="7 8">
    <name type="scientific">Sediminibacterium roseum</name>
    <dbReference type="NCBI Taxonomy" id="1978412"/>
    <lineage>
        <taxon>Bacteria</taxon>
        <taxon>Pseudomonadati</taxon>
        <taxon>Bacteroidota</taxon>
        <taxon>Chitinophagia</taxon>
        <taxon>Chitinophagales</taxon>
        <taxon>Chitinophagaceae</taxon>
        <taxon>Sediminibacterium</taxon>
    </lineage>
</organism>
<comment type="subcellular location">
    <subcellularLocation>
        <location evidence="1">Membrane</location>
        <topology evidence="1">Multi-pass membrane protein</topology>
    </subcellularLocation>
</comment>
<dbReference type="InterPro" id="IPR036259">
    <property type="entry name" value="MFS_trans_sf"/>
</dbReference>
<feature type="transmembrane region" description="Helical" evidence="5">
    <location>
        <begin position="79"/>
        <end position="98"/>
    </location>
</feature>
<evidence type="ECO:0000256" key="3">
    <source>
        <dbReference type="ARBA" id="ARBA00022989"/>
    </source>
</evidence>
<feature type="transmembrane region" description="Helical" evidence="5">
    <location>
        <begin position="332"/>
        <end position="353"/>
    </location>
</feature>
<dbReference type="Gene3D" id="1.20.1250.20">
    <property type="entry name" value="MFS general substrate transporter like domains"/>
    <property type="match status" value="2"/>
</dbReference>
<reference evidence="7 8" key="1">
    <citation type="submission" date="2020-01" db="EMBL/GenBank/DDBJ databases">
        <title>Genome analysis.</title>
        <authorList>
            <person name="Wu S."/>
            <person name="Wang G."/>
        </authorList>
    </citation>
    <scope>NUCLEOTIDE SEQUENCE [LARGE SCALE GENOMIC DNA]</scope>
    <source>
        <strain evidence="7 8">SYL130</strain>
    </source>
</reference>
<accession>A0ABX0A0Z2</accession>
<evidence type="ECO:0000313" key="8">
    <source>
        <dbReference type="Proteomes" id="UP000753802"/>
    </source>
</evidence>
<gene>
    <name evidence="7" type="ORF">GWC95_16910</name>
</gene>
<name>A0ABX0A0Z2_9BACT</name>
<dbReference type="SUPFAM" id="SSF103473">
    <property type="entry name" value="MFS general substrate transporter"/>
    <property type="match status" value="1"/>
</dbReference>
<evidence type="ECO:0000256" key="5">
    <source>
        <dbReference type="SAM" id="Phobius"/>
    </source>
</evidence>
<feature type="transmembrane region" description="Helical" evidence="5">
    <location>
        <begin position="12"/>
        <end position="35"/>
    </location>
</feature>
<dbReference type="RefSeq" id="WP_161819889.1">
    <property type="nucleotide sequence ID" value="NZ_JAACJS010000015.1"/>
</dbReference>
<evidence type="ECO:0000256" key="2">
    <source>
        <dbReference type="ARBA" id="ARBA00022692"/>
    </source>
</evidence>
<dbReference type="InterPro" id="IPR050382">
    <property type="entry name" value="MFS_Na/Anion_cotransporter"/>
</dbReference>
<keyword evidence="8" id="KW-1185">Reference proteome</keyword>